<organism evidence="2 3">
    <name type="scientific">Marinomonas spartinae</name>
    <dbReference type="NCBI Taxonomy" id="1792290"/>
    <lineage>
        <taxon>Bacteria</taxon>
        <taxon>Pseudomonadati</taxon>
        <taxon>Pseudomonadota</taxon>
        <taxon>Gammaproteobacteria</taxon>
        <taxon>Oceanospirillales</taxon>
        <taxon>Oceanospirillaceae</taxon>
        <taxon>Marinomonas</taxon>
    </lineage>
</organism>
<evidence type="ECO:0000256" key="1">
    <source>
        <dbReference type="SAM" id="MobiDB-lite"/>
    </source>
</evidence>
<evidence type="ECO:0000313" key="2">
    <source>
        <dbReference type="EMBL" id="SBS33472.1"/>
    </source>
</evidence>
<keyword evidence="3" id="KW-1185">Reference proteome</keyword>
<gene>
    <name evidence="2" type="ORF">MSP8886_02763</name>
</gene>
<feature type="region of interest" description="Disordered" evidence="1">
    <location>
        <begin position="1"/>
        <end position="22"/>
    </location>
</feature>
<dbReference type="AlphaFoldDB" id="A0A1A8TJ65"/>
<evidence type="ECO:0000313" key="3">
    <source>
        <dbReference type="Proteomes" id="UP000092544"/>
    </source>
</evidence>
<proteinExistence type="predicted"/>
<sequence>MPIHYKNDTDYNIKGEEEQDKRDATLAKLESLDEKNIMDFDEFVQKEGIGNDLRSQNRK</sequence>
<accession>A0A1A8TJ65</accession>
<dbReference type="EMBL" id="FLOB01000006">
    <property type="protein sequence ID" value="SBS33472.1"/>
    <property type="molecule type" value="Genomic_DNA"/>
</dbReference>
<dbReference type="STRING" id="1792290.MSP8886_02763"/>
<name>A0A1A8TJ65_9GAMM</name>
<protein>
    <submittedName>
        <fullName evidence="2">Uncharacterized protein</fullName>
    </submittedName>
</protein>
<dbReference type="Proteomes" id="UP000092544">
    <property type="component" value="Unassembled WGS sequence"/>
</dbReference>
<reference evidence="2 3" key="1">
    <citation type="submission" date="2016-06" db="EMBL/GenBank/DDBJ databases">
        <authorList>
            <person name="Kjaerup R.B."/>
            <person name="Dalgaard T.S."/>
            <person name="Juul-Madsen H.R."/>
        </authorList>
    </citation>
    <scope>NUCLEOTIDE SEQUENCE [LARGE SCALE GENOMIC DNA]</scope>
    <source>
        <strain evidence="2 3">CECT 8886</strain>
    </source>
</reference>
<dbReference type="RefSeq" id="WP_067017355.1">
    <property type="nucleotide sequence ID" value="NZ_FLOB01000006.1"/>
</dbReference>